<dbReference type="InterPro" id="IPR058533">
    <property type="entry name" value="Cation_efflux_TM"/>
</dbReference>
<dbReference type="OrthoDB" id="78296at2759"/>
<gene>
    <name evidence="11" type="ORF">Glove_99g294</name>
</gene>
<evidence type="ECO:0000256" key="6">
    <source>
        <dbReference type="ARBA" id="ARBA00023136"/>
    </source>
</evidence>
<evidence type="ECO:0000256" key="7">
    <source>
        <dbReference type="SAM" id="MobiDB-lite"/>
    </source>
</evidence>
<dbReference type="SUPFAM" id="SSF161111">
    <property type="entry name" value="Cation efflux protein transmembrane domain-like"/>
    <property type="match status" value="1"/>
</dbReference>
<keyword evidence="5" id="KW-0406">Ion transport</keyword>
<feature type="domain" description="Cation efflux protein transmembrane" evidence="9">
    <location>
        <begin position="125"/>
        <end position="312"/>
    </location>
</feature>
<keyword evidence="4 8" id="KW-1133">Transmembrane helix</keyword>
<accession>A0A397JE66</accession>
<organism evidence="11 12">
    <name type="scientific">Diversispora epigaea</name>
    <dbReference type="NCBI Taxonomy" id="1348612"/>
    <lineage>
        <taxon>Eukaryota</taxon>
        <taxon>Fungi</taxon>
        <taxon>Fungi incertae sedis</taxon>
        <taxon>Mucoromycota</taxon>
        <taxon>Glomeromycotina</taxon>
        <taxon>Glomeromycetes</taxon>
        <taxon>Diversisporales</taxon>
        <taxon>Diversisporaceae</taxon>
        <taxon>Diversispora</taxon>
    </lineage>
</organism>
<protein>
    <submittedName>
        <fullName evidence="11">Uncharacterized protein</fullName>
    </submittedName>
</protein>
<dbReference type="Pfam" id="PF01545">
    <property type="entry name" value="Cation_efflux"/>
    <property type="match status" value="1"/>
</dbReference>
<dbReference type="FunFam" id="1.20.1510.10:FF:000005">
    <property type="entry name" value="Putative Cation diffusion facilitator 1"/>
    <property type="match status" value="1"/>
</dbReference>
<feature type="transmembrane region" description="Helical" evidence="8">
    <location>
        <begin position="120"/>
        <end position="141"/>
    </location>
</feature>
<evidence type="ECO:0000256" key="8">
    <source>
        <dbReference type="SAM" id="Phobius"/>
    </source>
</evidence>
<dbReference type="InterPro" id="IPR050291">
    <property type="entry name" value="CDF_Transporter"/>
</dbReference>
<keyword evidence="6 8" id="KW-0472">Membrane</keyword>
<proteinExistence type="predicted"/>
<evidence type="ECO:0000256" key="1">
    <source>
        <dbReference type="ARBA" id="ARBA00004127"/>
    </source>
</evidence>
<dbReference type="EMBL" id="PQFF01000092">
    <property type="protein sequence ID" value="RHZ83273.1"/>
    <property type="molecule type" value="Genomic_DNA"/>
</dbReference>
<dbReference type="Pfam" id="PF16916">
    <property type="entry name" value="ZT_dimer"/>
    <property type="match status" value="1"/>
</dbReference>
<comment type="caution">
    <text evidence="11">The sequence shown here is derived from an EMBL/GenBank/DDBJ whole genome shotgun (WGS) entry which is preliminary data.</text>
</comment>
<dbReference type="PANTHER" id="PTHR43840">
    <property type="entry name" value="MITOCHONDRIAL METAL TRANSPORTER 1-RELATED"/>
    <property type="match status" value="1"/>
</dbReference>
<dbReference type="GO" id="GO:0012505">
    <property type="term" value="C:endomembrane system"/>
    <property type="evidence" value="ECO:0007669"/>
    <property type="project" value="UniProtKB-SubCell"/>
</dbReference>
<dbReference type="AlphaFoldDB" id="A0A397JE66"/>
<dbReference type="GO" id="GO:0008324">
    <property type="term" value="F:monoatomic cation transmembrane transporter activity"/>
    <property type="evidence" value="ECO:0007669"/>
    <property type="project" value="InterPro"/>
</dbReference>
<evidence type="ECO:0000259" key="9">
    <source>
        <dbReference type="Pfam" id="PF01545"/>
    </source>
</evidence>
<evidence type="ECO:0000259" key="10">
    <source>
        <dbReference type="Pfam" id="PF16916"/>
    </source>
</evidence>
<dbReference type="STRING" id="1348612.A0A397JE66"/>
<feature type="transmembrane region" description="Helical" evidence="8">
    <location>
        <begin position="189"/>
        <end position="211"/>
    </location>
</feature>
<feature type="transmembrane region" description="Helical" evidence="8">
    <location>
        <begin position="223"/>
        <end position="246"/>
    </location>
</feature>
<keyword evidence="12" id="KW-1185">Reference proteome</keyword>
<dbReference type="NCBIfam" id="TIGR01297">
    <property type="entry name" value="CDF"/>
    <property type="match status" value="1"/>
</dbReference>
<evidence type="ECO:0000256" key="4">
    <source>
        <dbReference type="ARBA" id="ARBA00022989"/>
    </source>
</evidence>
<dbReference type="InterPro" id="IPR036837">
    <property type="entry name" value="Cation_efflux_CTD_sf"/>
</dbReference>
<dbReference type="Proteomes" id="UP000266861">
    <property type="component" value="Unassembled WGS sequence"/>
</dbReference>
<dbReference type="SUPFAM" id="SSF160240">
    <property type="entry name" value="Cation efflux protein cytoplasmic domain-like"/>
    <property type="match status" value="1"/>
</dbReference>
<dbReference type="GO" id="GO:0016020">
    <property type="term" value="C:membrane"/>
    <property type="evidence" value="ECO:0007669"/>
    <property type="project" value="InterPro"/>
</dbReference>
<dbReference type="InterPro" id="IPR027469">
    <property type="entry name" value="Cation_efflux_TMD_sf"/>
</dbReference>
<dbReference type="GO" id="GO:0030003">
    <property type="term" value="P:intracellular monoatomic cation homeostasis"/>
    <property type="evidence" value="ECO:0007669"/>
    <property type="project" value="UniProtKB-ARBA"/>
</dbReference>
<evidence type="ECO:0000256" key="2">
    <source>
        <dbReference type="ARBA" id="ARBA00022448"/>
    </source>
</evidence>
<dbReference type="Gene3D" id="3.30.70.1350">
    <property type="entry name" value="Cation efflux protein, cytoplasmic domain"/>
    <property type="match status" value="1"/>
</dbReference>
<dbReference type="InterPro" id="IPR002524">
    <property type="entry name" value="Cation_efflux"/>
</dbReference>
<evidence type="ECO:0000313" key="11">
    <source>
        <dbReference type="EMBL" id="RHZ83273.1"/>
    </source>
</evidence>
<feature type="transmembrane region" description="Helical" evidence="8">
    <location>
        <begin position="147"/>
        <end position="168"/>
    </location>
</feature>
<feature type="region of interest" description="Disordered" evidence="7">
    <location>
        <begin position="17"/>
        <end position="49"/>
    </location>
</feature>
<dbReference type="GO" id="GO:0098771">
    <property type="term" value="P:inorganic ion homeostasis"/>
    <property type="evidence" value="ECO:0007669"/>
    <property type="project" value="UniProtKB-ARBA"/>
</dbReference>
<dbReference type="Gene3D" id="1.20.1510.10">
    <property type="entry name" value="Cation efflux protein transmembrane domain"/>
    <property type="match status" value="1"/>
</dbReference>
<reference evidence="11 12" key="1">
    <citation type="submission" date="2018-08" db="EMBL/GenBank/DDBJ databases">
        <title>Genome and evolution of the arbuscular mycorrhizal fungus Diversispora epigaea (formerly Glomus versiforme) and its bacterial endosymbionts.</title>
        <authorList>
            <person name="Sun X."/>
            <person name="Fei Z."/>
            <person name="Harrison M."/>
        </authorList>
    </citation>
    <scope>NUCLEOTIDE SEQUENCE [LARGE SCALE GENOMIC DNA]</scope>
    <source>
        <strain evidence="11 12">IT104</strain>
    </source>
</reference>
<dbReference type="InterPro" id="IPR027470">
    <property type="entry name" value="Cation_efflux_CTD"/>
</dbReference>
<sequence length="406" mass="45714">MSTFKTREVIAISSSIHGSESNLSLRNIPGPSPPSPAPSSSSSPSSPSQLPHFITDYCVERDPLSLESKRKSEDEIKNKKKKIQEFYREQNVLIDEFLSPIDQRKYSGNKLTAKLLRVKIAINGSLAVNIMLFCLLLYAAISSKALSVFAMTGDSFMDLLSNLILFLSGRAANVKNLLQYPTGKARMETVGLIVFSTLMSALAIQLLIEAIKVLISQSHNVELHSSAIICIAIALFSKSILLIYCWSQRQFPSVRILIQDHRNDVILNTFGLMMYLLGEKIKWWIDPVGGILMSLVILRSWGITAYEQIKLIVGKSADISFLQRATYIAITHHPKVLQVDTCRAYHAGNKLFVEMDIVMDRNTPLWESHDIGENLQIKLEKLENVERAFVHVDYETSHKPEHQKEE</sequence>
<comment type="subcellular location">
    <subcellularLocation>
        <location evidence="1">Endomembrane system</location>
        <topology evidence="1">Multi-pass membrane protein</topology>
    </subcellularLocation>
</comment>
<feature type="domain" description="Cation efflux protein cytoplasmic" evidence="10">
    <location>
        <begin position="330"/>
        <end position="393"/>
    </location>
</feature>
<dbReference type="FunFam" id="3.30.70.1350:FF:000001">
    <property type="entry name" value="Metal tolerance protein 11"/>
    <property type="match status" value="1"/>
</dbReference>
<evidence type="ECO:0000256" key="5">
    <source>
        <dbReference type="ARBA" id="ARBA00023065"/>
    </source>
</evidence>
<evidence type="ECO:0000313" key="12">
    <source>
        <dbReference type="Proteomes" id="UP000266861"/>
    </source>
</evidence>
<evidence type="ECO:0000256" key="3">
    <source>
        <dbReference type="ARBA" id="ARBA00022692"/>
    </source>
</evidence>
<keyword evidence="3 8" id="KW-0812">Transmembrane</keyword>
<name>A0A397JE66_9GLOM</name>
<dbReference type="PANTHER" id="PTHR43840:SF13">
    <property type="entry name" value="CATION EFFLUX PROTEIN CYTOPLASMIC DOMAIN-CONTAINING PROTEIN"/>
    <property type="match status" value="1"/>
</dbReference>
<feature type="compositionally biased region" description="Low complexity" evidence="7">
    <location>
        <begin position="38"/>
        <end position="48"/>
    </location>
</feature>
<keyword evidence="2" id="KW-0813">Transport</keyword>